<feature type="domain" description="Adenine deaminase C-terminal" evidence="8">
    <location>
        <begin position="382"/>
        <end position="547"/>
    </location>
</feature>
<comment type="catalytic activity">
    <reaction evidence="5 6">
        <text>adenine + H2O + H(+) = hypoxanthine + NH4(+)</text>
        <dbReference type="Rhea" id="RHEA:23688"/>
        <dbReference type="ChEBI" id="CHEBI:15377"/>
        <dbReference type="ChEBI" id="CHEBI:15378"/>
        <dbReference type="ChEBI" id="CHEBI:16708"/>
        <dbReference type="ChEBI" id="CHEBI:17368"/>
        <dbReference type="ChEBI" id="CHEBI:28938"/>
        <dbReference type="EC" id="3.5.4.2"/>
    </reaction>
</comment>
<dbReference type="InterPro" id="IPR011059">
    <property type="entry name" value="Metal-dep_hydrolase_composite"/>
</dbReference>
<comment type="caution">
    <text evidence="9">The sequence shown here is derived from an EMBL/GenBank/DDBJ whole genome shotgun (WGS) entry which is preliminary data.</text>
</comment>
<evidence type="ECO:0000256" key="5">
    <source>
        <dbReference type="ARBA" id="ARBA00047720"/>
    </source>
</evidence>
<comment type="similarity">
    <text evidence="1 6">Belongs to the metallo-dependent hydrolases superfamily. Adenine deaminase family.</text>
</comment>
<dbReference type="PANTHER" id="PTHR11113">
    <property type="entry name" value="N-ACETYLGLUCOSAMINE-6-PHOSPHATE DEACETYLASE"/>
    <property type="match status" value="1"/>
</dbReference>
<evidence type="ECO:0000313" key="10">
    <source>
        <dbReference type="Proteomes" id="UP001314262"/>
    </source>
</evidence>
<dbReference type="GO" id="GO:0000034">
    <property type="term" value="F:adenine deaminase activity"/>
    <property type="evidence" value="ECO:0007669"/>
    <property type="project" value="UniProtKB-EC"/>
</dbReference>
<dbReference type="Pfam" id="PF13382">
    <property type="entry name" value="Adenine_deam_C"/>
    <property type="match status" value="1"/>
</dbReference>
<feature type="domain" description="Amidohydrolase-related" evidence="7">
    <location>
        <begin position="56"/>
        <end position="336"/>
    </location>
</feature>
<evidence type="ECO:0000256" key="1">
    <source>
        <dbReference type="ARBA" id="ARBA00006773"/>
    </source>
</evidence>
<proteinExistence type="inferred from homology"/>
<keyword evidence="4 6" id="KW-0464">Manganese</keyword>
<dbReference type="SUPFAM" id="SSF51556">
    <property type="entry name" value="Metallo-dependent hydrolases"/>
    <property type="match status" value="1"/>
</dbReference>
<gene>
    <name evidence="6" type="primary">ade</name>
    <name evidence="9" type="ORF">R53137_KAKDMLNK_00554</name>
</gene>
<name>A0ABN9YSL0_9LACO</name>
<reference evidence="9 10" key="1">
    <citation type="submission" date="2023-10" db="EMBL/GenBank/DDBJ databases">
        <authorList>
            <person name="Botero Cardona J."/>
        </authorList>
    </citation>
    <scope>NUCLEOTIDE SEQUENCE [LARGE SCALE GENOMIC DNA]</scope>
    <source>
        <strain evidence="9 10">R-53137</strain>
    </source>
</reference>
<dbReference type="CDD" id="cd01295">
    <property type="entry name" value="AdeC"/>
    <property type="match status" value="1"/>
</dbReference>
<evidence type="ECO:0000256" key="3">
    <source>
        <dbReference type="ARBA" id="ARBA00022801"/>
    </source>
</evidence>
<dbReference type="InterPro" id="IPR006679">
    <property type="entry name" value="Adenine_deam"/>
</dbReference>
<dbReference type="HAMAP" id="MF_01518">
    <property type="entry name" value="Adenine_deamin"/>
    <property type="match status" value="1"/>
</dbReference>
<evidence type="ECO:0000256" key="6">
    <source>
        <dbReference type="HAMAP-Rule" id="MF_01518"/>
    </source>
</evidence>
<dbReference type="SUPFAM" id="SSF51338">
    <property type="entry name" value="Composite domain of metallo-dependent hydrolases"/>
    <property type="match status" value="1"/>
</dbReference>
<dbReference type="Gene3D" id="3.20.20.140">
    <property type="entry name" value="Metal-dependent hydrolases"/>
    <property type="match status" value="1"/>
</dbReference>
<dbReference type="Pfam" id="PF01979">
    <property type="entry name" value="Amidohydro_1"/>
    <property type="match status" value="1"/>
</dbReference>
<evidence type="ECO:0000259" key="7">
    <source>
        <dbReference type="Pfam" id="PF01979"/>
    </source>
</evidence>
<evidence type="ECO:0000259" key="8">
    <source>
        <dbReference type="Pfam" id="PF13382"/>
    </source>
</evidence>
<dbReference type="RefSeq" id="WP_338348948.1">
    <property type="nucleotide sequence ID" value="NZ_CAUZLT010000002.1"/>
</dbReference>
<dbReference type="EMBL" id="CAUZLT010000002">
    <property type="protein sequence ID" value="CAK1235426.1"/>
    <property type="molecule type" value="Genomic_DNA"/>
</dbReference>
<evidence type="ECO:0000256" key="2">
    <source>
        <dbReference type="ARBA" id="ARBA00012782"/>
    </source>
</evidence>
<dbReference type="EC" id="3.5.4.2" evidence="2 6"/>
<dbReference type="PANTHER" id="PTHR11113:SF2">
    <property type="entry name" value="ADENINE DEAMINASE"/>
    <property type="match status" value="1"/>
</dbReference>
<dbReference type="NCBIfam" id="TIGR01178">
    <property type="entry name" value="ade"/>
    <property type="match status" value="1"/>
</dbReference>
<dbReference type="InterPro" id="IPR026912">
    <property type="entry name" value="Adenine_deam_C"/>
</dbReference>
<comment type="cofactor">
    <cofactor evidence="6">
        <name>Mn(2+)</name>
        <dbReference type="ChEBI" id="CHEBI:29035"/>
    </cofactor>
</comment>
<evidence type="ECO:0000313" key="9">
    <source>
        <dbReference type="EMBL" id="CAK1235426.1"/>
    </source>
</evidence>
<organism evidence="9 10">
    <name type="scientific">Fructobacillus tropaeoli</name>
    <dbReference type="NCBI Taxonomy" id="709323"/>
    <lineage>
        <taxon>Bacteria</taxon>
        <taxon>Bacillati</taxon>
        <taxon>Bacillota</taxon>
        <taxon>Bacilli</taxon>
        <taxon>Lactobacillales</taxon>
        <taxon>Lactobacillaceae</taxon>
        <taxon>Fructobacillus</taxon>
    </lineage>
</organism>
<protein>
    <recommendedName>
        <fullName evidence="2 6">Adenine deaminase</fullName>
        <shortName evidence="6">Adenase</shortName>
        <shortName evidence="6">Adenine aminase</shortName>
        <ecNumber evidence="2 6">3.5.4.2</ecNumber>
    </recommendedName>
</protein>
<evidence type="ECO:0000256" key="4">
    <source>
        <dbReference type="ARBA" id="ARBA00023211"/>
    </source>
</evidence>
<keyword evidence="3 6" id="KW-0378">Hydrolase</keyword>
<dbReference type="InterPro" id="IPR006680">
    <property type="entry name" value="Amidohydro-rel"/>
</dbReference>
<dbReference type="Proteomes" id="UP001314262">
    <property type="component" value="Unassembled WGS sequence"/>
</dbReference>
<dbReference type="Gene3D" id="2.30.40.10">
    <property type="entry name" value="Urease, subunit C, domain 1"/>
    <property type="match status" value="1"/>
</dbReference>
<keyword evidence="10" id="KW-1185">Reference proteome</keyword>
<sequence length="554" mass="60236">MVQQVDYRLTGGQVLNVFNQEFEEKDVWIKGEKIVFVGDNQDLEAKTTIDCHGRWLVPGFIDAHLHIESSLLTPSEFGRLSLENGVTRIFADPHEIASVAGISGIQYMLDSAKKTPLHIHYMLPSSVPATPFEHAGAILDADALRPFYQHPEIAGLAEVMDFPAVANGQADMLQKIADAQEAHRHVDGHGAGLGPAELAIYRAYGIDTDHEATSKKEALDRVNAGMAVFLREGTVERDELALLPAVTKANEGHFAFATDDKSAADIQKEGSINFNIALAIQNGLKPELAYTLASYNGATAHHLQNVGALAPGFEADLVMLTDPKQVTIDQVMVGGQFFQNKQENVLRLPGQQINLTFSKADLALPLDASKKAHVIEIEPHHITTKHQVEMVPVDADGQFAPNETFAKVAVIERYHDHDLGHGLGIIKGLSLKDGAIASTIAHDSHNLIVAGVNDDDMVLAVETLKKIGGGQVVVRNGQVTTLPLPIGGLMSDLPYEELIQKQQTLNEAFAEISPLAFDPFLTLSFMALPVIPSLKITDQGLFDFTQFAFIQIQD</sequence>
<dbReference type="InterPro" id="IPR032466">
    <property type="entry name" value="Metal_Hydrolase"/>
</dbReference>
<accession>A0ABN9YSL0</accession>